<dbReference type="GO" id="GO:1990071">
    <property type="term" value="C:TRAPPII protein complex"/>
    <property type="evidence" value="ECO:0007669"/>
    <property type="project" value="InterPro"/>
</dbReference>
<reference evidence="2 3" key="1">
    <citation type="journal article" date="2019" name="Genome Biol. Evol.">
        <title>Insights into the evolution of the New World diploid cottons (Gossypium, subgenus Houzingenia) based on genome sequencing.</title>
        <authorList>
            <person name="Grover C.E."/>
            <person name="Arick M.A. 2nd"/>
            <person name="Thrash A."/>
            <person name="Conover J.L."/>
            <person name="Sanders W.S."/>
            <person name="Peterson D.G."/>
            <person name="Frelichowski J.E."/>
            <person name="Scheffler J.A."/>
            <person name="Scheffler B.E."/>
            <person name="Wendel J.F."/>
        </authorList>
    </citation>
    <scope>NUCLEOTIDE SEQUENCE [LARGE SCALE GENOMIC DNA]</scope>
    <source>
        <strain evidence="2">6</strain>
        <tissue evidence="2">Leaf</tissue>
    </source>
</reference>
<evidence type="ECO:0000259" key="1">
    <source>
        <dbReference type="Pfam" id="PF12584"/>
    </source>
</evidence>
<proteinExistence type="predicted"/>
<evidence type="ECO:0000313" key="3">
    <source>
        <dbReference type="Proteomes" id="UP000593575"/>
    </source>
</evidence>
<accession>A0A7J9IME4</accession>
<evidence type="ECO:0000313" key="2">
    <source>
        <dbReference type="EMBL" id="MBA0822968.1"/>
    </source>
</evidence>
<dbReference type="InterPro" id="IPR045126">
    <property type="entry name" value="TRAPPC10/Trs130"/>
</dbReference>
<gene>
    <name evidence="2" type="ORF">Goarm_019729</name>
</gene>
<dbReference type="GO" id="GO:0005829">
    <property type="term" value="C:cytosol"/>
    <property type="evidence" value="ECO:0007669"/>
    <property type="project" value="GOC"/>
</dbReference>
<sequence>MDLTKGAADNYHRSWWKRHGVVLDGEIAAVCFKRGNFDLAAKSYEKVCALYAGEGWQDLLAEVLPNLAECQKILNDQAGYLTSIVRLLSLDKGLFSVKERQAFQSEVVSLAHSEMKHPVPLDVSSLITFSGNPGPPLELCDGDPGTLSVTVWSGFPDEITLDSLTLTLMATYNADEGGKAGPADSDDFMSYEKTTRPVLKVSKPRPLVDLSAAISSALLINEAQWIGIIAQPINYSLKGAVMHIDTGPGLKIEESHSIEMETYINAAQISTDMANSGDARKDGNKNFEQLSLLDGKIEFPDWASNVTSILWIPIRAIDDKLARGSSSGAPQKQSIVDGMRTVALKLEFGISNNQIYDQTIALHFTNPFHVSTRVADQCNDGTLLLQVTLHSQVKATLTVNDAWLDLQDGFVHAGQDDGRPVSGFFPLVISPTSRAGLLFRVCLGNGTALDENKAQPESILNISYRIAGDRTIGAHPPVAAKSNEIEGTSQDLIFRSALILQRPVLDPCLAVGFLPLPSDGLRVGQLVTMKWRVERLKDIEESRVPQTNDDVLYEVNANSENWMIAGRKRGHVSLSTKQGSRIFISILCMPLNAGYVHPPHLGLPDIDEANISCSPAGPHLVCVLPPALSSSFCIPA</sequence>
<dbReference type="PANTHER" id="PTHR13251:SF3">
    <property type="entry name" value="TRAFFICKING PROTEIN PARTICLE COMPLEX SUBUNIT 10"/>
    <property type="match status" value="1"/>
</dbReference>
<organism evidence="2 3">
    <name type="scientific">Gossypium armourianum</name>
    <dbReference type="NCBI Taxonomy" id="34283"/>
    <lineage>
        <taxon>Eukaryota</taxon>
        <taxon>Viridiplantae</taxon>
        <taxon>Streptophyta</taxon>
        <taxon>Embryophyta</taxon>
        <taxon>Tracheophyta</taxon>
        <taxon>Spermatophyta</taxon>
        <taxon>Magnoliopsida</taxon>
        <taxon>eudicotyledons</taxon>
        <taxon>Gunneridae</taxon>
        <taxon>Pentapetalae</taxon>
        <taxon>rosids</taxon>
        <taxon>malvids</taxon>
        <taxon>Malvales</taxon>
        <taxon>Malvaceae</taxon>
        <taxon>Malvoideae</taxon>
        <taxon>Gossypium</taxon>
    </lineage>
</organism>
<dbReference type="Pfam" id="PF12584">
    <property type="entry name" value="TRAPPC10"/>
    <property type="match status" value="1"/>
</dbReference>
<protein>
    <recommendedName>
        <fullName evidence="1">TRAPPC10/Trs130 C-terminal domain-containing protein</fullName>
    </recommendedName>
</protein>
<dbReference type="AlphaFoldDB" id="A0A7J9IME4"/>
<name>A0A7J9IME4_9ROSI</name>
<keyword evidence="3" id="KW-1185">Reference proteome</keyword>
<feature type="domain" description="TRAPPC10/Trs130 C-terminal" evidence="1">
    <location>
        <begin position="521"/>
        <end position="600"/>
    </location>
</feature>
<dbReference type="Proteomes" id="UP000593575">
    <property type="component" value="Unassembled WGS sequence"/>
</dbReference>
<dbReference type="PANTHER" id="PTHR13251">
    <property type="entry name" value="EPILEPSY HOLOPROSENCEPHALY CANDIDATE 1/TMEM1"/>
    <property type="match status" value="1"/>
</dbReference>
<dbReference type="EMBL" id="JABFAE010000002">
    <property type="protein sequence ID" value="MBA0822968.1"/>
    <property type="molecule type" value="Genomic_DNA"/>
</dbReference>
<dbReference type="GO" id="GO:0006891">
    <property type="term" value="P:intra-Golgi vesicle-mediated transport"/>
    <property type="evidence" value="ECO:0007669"/>
    <property type="project" value="TreeGrafter"/>
</dbReference>
<comment type="caution">
    <text evidence="2">The sequence shown here is derived from an EMBL/GenBank/DDBJ whole genome shotgun (WGS) entry which is preliminary data.</text>
</comment>
<dbReference type="InterPro" id="IPR022233">
    <property type="entry name" value="TRAPPC10/Trs130_C"/>
</dbReference>
<dbReference type="GO" id="GO:0034498">
    <property type="term" value="P:early endosome to Golgi transport"/>
    <property type="evidence" value="ECO:0007669"/>
    <property type="project" value="TreeGrafter"/>
</dbReference>